<evidence type="ECO:0000256" key="1">
    <source>
        <dbReference type="SAM" id="SignalP"/>
    </source>
</evidence>
<accession>A0A0N5CIW0</accession>
<feature type="signal peptide" evidence="1">
    <location>
        <begin position="1"/>
        <end position="18"/>
    </location>
</feature>
<feature type="chain" id="PRO_5005895986" evidence="1">
    <location>
        <begin position="19"/>
        <end position="83"/>
    </location>
</feature>
<name>A0A0N5CIW0_STREA</name>
<dbReference type="AlphaFoldDB" id="A0A0N5CIW0"/>
<proteinExistence type="predicted"/>
<evidence type="ECO:0000313" key="2">
    <source>
        <dbReference type="Proteomes" id="UP000046392"/>
    </source>
</evidence>
<organism evidence="2 3">
    <name type="scientific">Strongyloides papillosus</name>
    <name type="common">Intestinal threadworm</name>
    <dbReference type="NCBI Taxonomy" id="174720"/>
    <lineage>
        <taxon>Eukaryota</taxon>
        <taxon>Metazoa</taxon>
        <taxon>Ecdysozoa</taxon>
        <taxon>Nematoda</taxon>
        <taxon>Chromadorea</taxon>
        <taxon>Rhabditida</taxon>
        <taxon>Tylenchina</taxon>
        <taxon>Panagrolaimomorpha</taxon>
        <taxon>Strongyloidoidea</taxon>
        <taxon>Strongyloididae</taxon>
        <taxon>Strongyloides</taxon>
    </lineage>
</organism>
<keyword evidence="1" id="KW-0732">Signal</keyword>
<dbReference type="Proteomes" id="UP000046392">
    <property type="component" value="Unplaced"/>
</dbReference>
<protein>
    <submittedName>
        <fullName evidence="3">Secreted protein</fullName>
    </submittedName>
</protein>
<reference evidence="3" key="1">
    <citation type="submission" date="2017-02" db="UniProtKB">
        <authorList>
            <consortium name="WormBaseParasite"/>
        </authorList>
    </citation>
    <scope>IDENTIFICATION</scope>
</reference>
<dbReference type="WBParaSite" id="SPAL_0001776500.1">
    <property type="protein sequence ID" value="SPAL_0001776500.1"/>
    <property type="gene ID" value="SPAL_0001776500"/>
</dbReference>
<evidence type="ECO:0000313" key="3">
    <source>
        <dbReference type="WBParaSite" id="SPAL_0001776500.1"/>
    </source>
</evidence>
<keyword evidence="2" id="KW-1185">Reference proteome</keyword>
<sequence length="83" mass="9230">MKLAISVLLFIIFNAIQCRRPSHPLSPRHPNVPNPMLTVTGILMCGGVPDGNVRLSLGRKTIVFKTLLAKQFSNRKGQFFINV</sequence>